<dbReference type="PROSITE" id="PS50977">
    <property type="entry name" value="HTH_TETR_2"/>
    <property type="match status" value="1"/>
</dbReference>
<protein>
    <submittedName>
        <fullName evidence="4">TetR family transcriptional regulator</fullName>
    </submittedName>
</protein>
<dbReference type="EMBL" id="WHNX01000026">
    <property type="protein sequence ID" value="MPW26762.1"/>
    <property type="molecule type" value="Genomic_DNA"/>
</dbReference>
<evidence type="ECO:0000313" key="5">
    <source>
        <dbReference type="Proteomes" id="UP000440004"/>
    </source>
</evidence>
<name>A0A6A7KBN1_9FIRM</name>
<dbReference type="InterPro" id="IPR009057">
    <property type="entry name" value="Homeodomain-like_sf"/>
</dbReference>
<evidence type="ECO:0000259" key="3">
    <source>
        <dbReference type="PROSITE" id="PS50977"/>
    </source>
</evidence>
<feature type="DNA-binding region" description="H-T-H motif" evidence="2">
    <location>
        <begin position="29"/>
        <end position="48"/>
    </location>
</feature>
<dbReference type="Proteomes" id="UP000440004">
    <property type="component" value="Unassembled WGS sequence"/>
</dbReference>
<organism evidence="4 5">
    <name type="scientific">Alkalibaculum sporogenes</name>
    <dbReference type="NCBI Taxonomy" id="2655001"/>
    <lineage>
        <taxon>Bacteria</taxon>
        <taxon>Bacillati</taxon>
        <taxon>Bacillota</taxon>
        <taxon>Clostridia</taxon>
        <taxon>Eubacteriales</taxon>
        <taxon>Eubacteriaceae</taxon>
        <taxon>Alkalibaculum</taxon>
    </lineage>
</organism>
<proteinExistence type="predicted"/>
<comment type="caution">
    <text evidence="4">The sequence shown here is derived from an EMBL/GenBank/DDBJ whole genome shotgun (WGS) entry which is preliminary data.</text>
</comment>
<reference evidence="4 5" key="1">
    <citation type="submission" date="2019-10" db="EMBL/GenBank/DDBJ databases">
        <title>Alkalibaculum tamaniensis sp.nov., a new alkaliphilic acetogen, isolated on methoxylated aromatics from a mud volcano.</title>
        <authorList>
            <person name="Khomyakova M.A."/>
            <person name="Merkel A.Y."/>
            <person name="Bonch-Osmolovskaya E.A."/>
            <person name="Slobodkin A.I."/>
        </authorList>
    </citation>
    <scope>NUCLEOTIDE SEQUENCE [LARGE SCALE GENOMIC DNA]</scope>
    <source>
        <strain evidence="4 5">M08DMB</strain>
    </source>
</reference>
<dbReference type="AlphaFoldDB" id="A0A6A7KBN1"/>
<keyword evidence="5" id="KW-1185">Reference proteome</keyword>
<dbReference type="InterPro" id="IPR001647">
    <property type="entry name" value="HTH_TetR"/>
</dbReference>
<dbReference type="Gene3D" id="1.10.357.10">
    <property type="entry name" value="Tetracycline Repressor, domain 2"/>
    <property type="match status" value="1"/>
</dbReference>
<sequence length="215" mass="25736">MYIKGQNKKEEIYLNAKQLLYELGYTNTTIKLIAEVSDSPVSLVHYYFKKKDEIIRAVYYDFLNNIHFFLHIKNPHIFKNYILSHAVTSRIFYDIILNNERNRRVYHEVLLNKSNYSIMNKYTSKIYKNYIKDNDLIISDELFEMYSVMDFGARREFFINYFEGNIDISVQEIVSALNGLLPRLYKLNQHFVDSLMMDSLSIYNSLDYSEIKFLL</sequence>
<gene>
    <name evidence="4" type="ORF">GC105_13300</name>
</gene>
<evidence type="ECO:0000313" key="4">
    <source>
        <dbReference type="EMBL" id="MPW26762.1"/>
    </source>
</evidence>
<accession>A0A6A7KBN1</accession>
<dbReference type="GO" id="GO:0003677">
    <property type="term" value="F:DNA binding"/>
    <property type="evidence" value="ECO:0007669"/>
    <property type="project" value="UniProtKB-UniRule"/>
</dbReference>
<dbReference type="Pfam" id="PF00440">
    <property type="entry name" value="TetR_N"/>
    <property type="match status" value="1"/>
</dbReference>
<dbReference type="SUPFAM" id="SSF46689">
    <property type="entry name" value="Homeodomain-like"/>
    <property type="match status" value="1"/>
</dbReference>
<evidence type="ECO:0000256" key="2">
    <source>
        <dbReference type="PROSITE-ProRule" id="PRU00335"/>
    </source>
</evidence>
<feature type="domain" description="HTH tetR-type" evidence="3">
    <location>
        <begin position="6"/>
        <end position="66"/>
    </location>
</feature>
<dbReference type="RefSeq" id="WP_152805674.1">
    <property type="nucleotide sequence ID" value="NZ_WHNX01000026.1"/>
</dbReference>
<evidence type="ECO:0000256" key="1">
    <source>
        <dbReference type="ARBA" id="ARBA00023125"/>
    </source>
</evidence>
<keyword evidence="1 2" id="KW-0238">DNA-binding</keyword>